<comment type="caution">
    <text evidence="2">The sequence shown here is derived from an EMBL/GenBank/DDBJ whole genome shotgun (WGS) entry which is preliminary data.</text>
</comment>
<protein>
    <submittedName>
        <fullName evidence="2">Uncharacterized protein</fullName>
    </submittedName>
</protein>
<dbReference type="EMBL" id="JASCZI010271951">
    <property type="protein sequence ID" value="MED6218238.1"/>
    <property type="molecule type" value="Genomic_DNA"/>
</dbReference>
<sequence>MEIDRGRSLPVLHHKTKADGVIAPEGNPLHSVSRNSAEVEGGRKRERRSQKRRRDTSVVKKSTDKGDVVSGEDDAVVAQWRRDGGREEVRVRKGLGFLWGEVI</sequence>
<accession>A0ABU6ZAE5</accession>
<feature type="region of interest" description="Disordered" evidence="1">
    <location>
        <begin position="1"/>
        <end position="68"/>
    </location>
</feature>
<proteinExistence type="predicted"/>
<dbReference type="Proteomes" id="UP001341840">
    <property type="component" value="Unassembled WGS sequence"/>
</dbReference>
<evidence type="ECO:0000256" key="1">
    <source>
        <dbReference type="SAM" id="MobiDB-lite"/>
    </source>
</evidence>
<organism evidence="2 3">
    <name type="scientific">Stylosanthes scabra</name>
    <dbReference type="NCBI Taxonomy" id="79078"/>
    <lineage>
        <taxon>Eukaryota</taxon>
        <taxon>Viridiplantae</taxon>
        <taxon>Streptophyta</taxon>
        <taxon>Embryophyta</taxon>
        <taxon>Tracheophyta</taxon>
        <taxon>Spermatophyta</taxon>
        <taxon>Magnoliopsida</taxon>
        <taxon>eudicotyledons</taxon>
        <taxon>Gunneridae</taxon>
        <taxon>Pentapetalae</taxon>
        <taxon>rosids</taxon>
        <taxon>fabids</taxon>
        <taxon>Fabales</taxon>
        <taxon>Fabaceae</taxon>
        <taxon>Papilionoideae</taxon>
        <taxon>50 kb inversion clade</taxon>
        <taxon>dalbergioids sensu lato</taxon>
        <taxon>Dalbergieae</taxon>
        <taxon>Pterocarpus clade</taxon>
        <taxon>Stylosanthes</taxon>
    </lineage>
</organism>
<keyword evidence="3" id="KW-1185">Reference proteome</keyword>
<evidence type="ECO:0000313" key="3">
    <source>
        <dbReference type="Proteomes" id="UP001341840"/>
    </source>
</evidence>
<gene>
    <name evidence="2" type="ORF">PIB30_025012</name>
</gene>
<reference evidence="2 3" key="1">
    <citation type="journal article" date="2023" name="Plants (Basel)">
        <title>Bridging the Gap: Combining Genomics and Transcriptomics Approaches to Understand Stylosanthes scabra, an Orphan Legume from the Brazilian Caatinga.</title>
        <authorList>
            <person name="Ferreira-Neto J.R.C."/>
            <person name="da Silva M.D."/>
            <person name="Binneck E."/>
            <person name="de Melo N.F."/>
            <person name="da Silva R.H."/>
            <person name="de Melo A.L.T.M."/>
            <person name="Pandolfi V."/>
            <person name="Bustamante F.O."/>
            <person name="Brasileiro-Vidal A.C."/>
            <person name="Benko-Iseppon A.M."/>
        </authorList>
    </citation>
    <scope>NUCLEOTIDE SEQUENCE [LARGE SCALE GENOMIC DNA]</scope>
    <source>
        <tissue evidence="2">Leaves</tissue>
    </source>
</reference>
<feature type="compositionally biased region" description="Basic residues" evidence="1">
    <location>
        <begin position="44"/>
        <end position="54"/>
    </location>
</feature>
<feature type="compositionally biased region" description="Basic and acidic residues" evidence="1">
    <location>
        <begin position="55"/>
        <end position="67"/>
    </location>
</feature>
<name>A0ABU6ZAE5_9FABA</name>
<evidence type="ECO:0000313" key="2">
    <source>
        <dbReference type="EMBL" id="MED6218238.1"/>
    </source>
</evidence>